<dbReference type="AlphaFoldDB" id="A0A6A6UK39"/>
<evidence type="ECO:0000256" key="5">
    <source>
        <dbReference type="ARBA" id="ARBA00038359"/>
    </source>
</evidence>
<feature type="transmembrane region" description="Helical" evidence="6">
    <location>
        <begin position="144"/>
        <end position="165"/>
    </location>
</feature>
<dbReference type="PANTHER" id="PTHR33048:SF96">
    <property type="entry name" value="INTEGRAL MEMBRANE PROTEIN"/>
    <property type="match status" value="1"/>
</dbReference>
<feature type="transmembrane region" description="Helical" evidence="6">
    <location>
        <begin position="92"/>
        <end position="115"/>
    </location>
</feature>
<reference evidence="8" key="1">
    <citation type="journal article" date="2020" name="Stud. Mycol.">
        <title>101 Dothideomycetes genomes: a test case for predicting lifestyles and emergence of pathogens.</title>
        <authorList>
            <person name="Haridas S."/>
            <person name="Albert R."/>
            <person name="Binder M."/>
            <person name="Bloem J."/>
            <person name="Labutti K."/>
            <person name="Salamov A."/>
            <person name="Andreopoulos B."/>
            <person name="Baker S."/>
            <person name="Barry K."/>
            <person name="Bills G."/>
            <person name="Bluhm B."/>
            <person name="Cannon C."/>
            <person name="Castanera R."/>
            <person name="Culley D."/>
            <person name="Daum C."/>
            <person name="Ezra D."/>
            <person name="Gonzalez J."/>
            <person name="Henrissat B."/>
            <person name="Kuo A."/>
            <person name="Liang C."/>
            <person name="Lipzen A."/>
            <person name="Lutzoni F."/>
            <person name="Magnuson J."/>
            <person name="Mondo S."/>
            <person name="Nolan M."/>
            <person name="Ohm R."/>
            <person name="Pangilinan J."/>
            <person name="Park H.-J."/>
            <person name="Ramirez L."/>
            <person name="Alfaro M."/>
            <person name="Sun H."/>
            <person name="Tritt A."/>
            <person name="Yoshinaga Y."/>
            <person name="Zwiers L.-H."/>
            <person name="Turgeon B."/>
            <person name="Goodwin S."/>
            <person name="Spatafora J."/>
            <person name="Crous P."/>
            <person name="Grigoriev I."/>
        </authorList>
    </citation>
    <scope>NUCLEOTIDE SEQUENCE</scope>
    <source>
        <strain evidence="8">CBS 115976</strain>
    </source>
</reference>
<accession>A0A6A6UK39</accession>
<feature type="transmembrane region" description="Helical" evidence="6">
    <location>
        <begin position="177"/>
        <end position="195"/>
    </location>
</feature>
<feature type="transmembrane region" description="Helical" evidence="6">
    <location>
        <begin position="52"/>
        <end position="72"/>
    </location>
</feature>
<dbReference type="InterPro" id="IPR049326">
    <property type="entry name" value="Rhodopsin_dom_fungi"/>
</dbReference>
<evidence type="ECO:0000256" key="6">
    <source>
        <dbReference type="SAM" id="Phobius"/>
    </source>
</evidence>
<dbReference type="EMBL" id="MU004233">
    <property type="protein sequence ID" value="KAF2671254.1"/>
    <property type="molecule type" value="Genomic_DNA"/>
</dbReference>
<dbReference type="Pfam" id="PF20684">
    <property type="entry name" value="Fung_rhodopsin"/>
    <property type="match status" value="1"/>
</dbReference>
<keyword evidence="2 6" id="KW-0812">Transmembrane</keyword>
<comment type="similarity">
    <text evidence="5">Belongs to the SAT4 family.</text>
</comment>
<dbReference type="OrthoDB" id="3923077at2759"/>
<feature type="transmembrane region" description="Helical" evidence="6">
    <location>
        <begin position="215"/>
        <end position="235"/>
    </location>
</feature>
<gene>
    <name evidence="8" type="ORF">BT63DRAFT_453653</name>
</gene>
<sequence>MAPGITYSSDNVLAWAISITAVITLVLIWPLFFLRVYVRAFVVRSFGLDDWFMGLSVLMHIMILFFILEYIFLKLSLGFQFLRLLTATWERLILYSAVLVTTVLGTVHFFFFLFFCGVPQHYAIVLFTQPQKCHSEKADTILQYLQVTTSMAFDLIVVALPLRHVIITPSMNVRTKLTVSGILLLGVGGLIATIVRLVRLSDIYDVEAPQTGTVGALVSAIEPALFVIGGCLGTLRPLVAKTLKITQKTGGSTRMSNASTIAQGSISGSVWNKTPALPPVEDETEQA</sequence>
<feature type="transmembrane region" description="Helical" evidence="6">
    <location>
        <begin position="12"/>
        <end position="32"/>
    </location>
</feature>
<name>A0A6A6UK39_9PEZI</name>
<keyword evidence="9" id="KW-1185">Reference proteome</keyword>
<comment type="subcellular location">
    <subcellularLocation>
        <location evidence="1">Membrane</location>
        <topology evidence="1">Multi-pass membrane protein</topology>
    </subcellularLocation>
</comment>
<evidence type="ECO:0000313" key="9">
    <source>
        <dbReference type="Proteomes" id="UP000799302"/>
    </source>
</evidence>
<feature type="domain" description="Rhodopsin" evidence="7">
    <location>
        <begin position="63"/>
        <end position="240"/>
    </location>
</feature>
<evidence type="ECO:0000256" key="4">
    <source>
        <dbReference type="ARBA" id="ARBA00023136"/>
    </source>
</evidence>
<protein>
    <recommendedName>
        <fullName evidence="7">Rhodopsin domain-containing protein</fullName>
    </recommendedName>
</protein>
<dbReference type="PANTHER" id="PTHR33048">
    <property type="entry name" value="PTH11-LIKE INTEGRAL MEMBRANE PROTEIN (AFU_ORTHOLOGUE AFUA_5G11245)"/>
    <property type="match status" value="1"/>
</dbReference>
<evidence type="ECO:0000256" key="2">
    <source>
        <dbReference type="ARBA" id="ARBA00022692"/>
    </source>
</evidence>
<dbReference type="Proteomes" id="UP000799302">
    <property type="component" value="Unassembled WGS sequence"/>
</dbReference>
<keyword evidence="3 6" id="KW-1133">Transmembrane helix</keyword>
<dbReference type="InterPro" id="IPR052337">
    <property type="entry name" value="SAT4-like"/>
</dbReference>
<evidence type="ECO:0000313" key="8">
    <source>
        <dbReference type="EMBL" id="KAF2671254.1"/>
    </source>
</evidence>
<dbReference type="GO" id="GO:0016020">
    <property type="term" value="C:membrane"/>
    <property type="evidence" value="ECO:0007669"/>
    <property type="project" value="UniProtKB-SubCell"/>
</dbReference>
<proteinExistence type="inferred from homology"/>
<keyword evidence="4 6" id="KW-0472">Membrane</keyword>
<organism evidence="8 9">
    <name type="scientific">Microthyrium microscopicum</name>
    <dbReference type="NCBI Taxonomy" id="703497"/>
    <lineage>
        <taxon>Eukaryota</taxon>
        <taxon>Fungi</taxon>
        <taxon>Dikarya</taxon>
        <taxon>Ascomycota</taxon>
        <taxon>Pezizomycotina</taxon>
        <taxon>Dothideomycetes</taxon>
        <taxon>Dothideomycetes incertae sedis</taxon>
        <taxon>Microthyriales</taxon>
        <taxon>Microthyriaceae</taxon>
        <taxon>Microthyrium</taxon>
    </lineage>
</organism>
<evidence type="ECO:0000256" key="3">
    <source>
        <dbReference type="ARBA" id="ARBA00022989"/>
    </source>
</evidence>
<evidence type="ECO:0000256" key="1">
    <source>
        <dbReference type="ARBA" id="ARBA00004141"/>
    </source>
</evidence>
<evidence type="ECO:0000259" key="7">
    <source>
        <dbReference type="Pfam" id="PF20684"/>
    </source>
</evidence>